<evidence type="ECO:0000256" key="4">
    <source>
        <dbReference type="ARBA" id="ARBA00022505"/>
    </source>
</evidence>
<dbReference type="Gene3D" id="2.170.190.11">
    <property type="entry name" value="Molybdopterin biosynthesis moea protein, domain 3"/>
    <property type="match status" value="1"/>
</dbReference>
<dbReference type="EC" id="2.10.1.1" evidence="7"/>
<comment type="caution">
    <text evidence="10">The sequence shown here is derived from an EMBL/GenBank/DDBJ whole genome shotgun (WGS) entry which is preliminary data.</text>
</comment>
<keyword evidence="7" id="KW-0808">Transferase</keyword>
<keyword evidence="4 7" id="KW-0500">Molybdenum</keyword>
<proteinExistence type="inferred from homology"/>
<keyword evidence="7" id="KW-0479">Metal-binding</keyword>
<dbReference type="Gene3D" id="3.40.980.10">
    <property type="entry name" value="MoaB/Mog-like domain"/>
    <property type="match status" value="1"/>
</dbReference>
<evidence type="ECO:0000256" key="7">
    <source>
        <dbReference type="RuleBase" id="RU365090"/>
    </source>
</evidence>
<dbReference type="GO" id="GO:0061599">
    <property type="term" value="F:molybdopterin molybdotransferase activity"/>
    <property type="evidence" value="ECO:0007669"/>
    <property type="project" value="UniProtKB-UniRule"/>
</dbReference>
<dbReference type="InterPro" id="IPR036135">
    <property type="entry name" value="MoeA_linker/N_sf"/>
</dbReference>
<gene>
    <name evidence="10" type="ORF">H9871_03955</name>
</gene>
<keyword evidence="7" id="KW-0460">Magnesium</keyword>
<dbReference type="InterPro" id="IPR005110">
    <property type="entry name" value="MoeA_linker/N"/>
</dbReference>
<dbReference type="InterPro" id="IPR036688">
    <property type="entry name" value="MoeA_C_domain_IV_sf"/>
</dbReference>
<dbReference type="InterPro" id="IPR005111">
    <property type="entry name" value="MoeA_C_domain_IV"/>
</dbReference>
<evidence type="ECO:0000256" key="6">
    <source>
        <dbReference type="ARBA" id="ARBA00047317"/>
    </source>
</evidence>
<comment type="similarity">
    <text evidence="3 7">Belongs to the MoeA family.</text>
</comment>
<dbReference type="InterPro" id="IPR001453">
    <property type="entry name" value="MoaB/Mog_dom"/>
</dbReference>
<dbReference type="SMART" id="SM00852">
    <property type="entry name" value="MoCF_biosynth"/>
    <property type="match status" value="1"/>
</dbReference>
<feature type="compositionally biased region" description="Polar residues" evidence="8">
    <location>
        <begin position="125"/>
        <end position="139"/>
    </location>
</feature>
<dbReference type="GO" id="GO:0005829">
    <property type="term" value="C:cytosol"/>
    <property type="evidence" value="ECO:0007669"/>
    <property type="project" value="TreeGrafter"/>
</dbReference>
<evidence type="ECO:0000256" key="2">
    <source>
        <dbReference type="ARBA" id="ARBA00005046"/>
    </source>
</evidence>
<feature type="domain" description="MoaB/Mog" evidence="9">
    <location>
        <begin position="187"/>
        <end position="328"/>
    </location>
</feature>
<protein>
    <recommendedName>
        <fullName evidence="7">Molybdopterin molybdenumtransferase</fullName>
        <ecNumber evidence="7">2.10.1.1</ecNumber>
    </recommendedName>
</protein>
<evidence type="ECO:0000259" key="9">
    <source>
        <dbReference type="SMART" id="SM00852"/>
    </source>
</evidence>
<dbReference type="Gene3D" id="2.40.340.10">
    <property type="entry name" value="MoeA, C-terminal, domain IV"/>
    <property type="match status" value="1"/>
</dbReference>
<comment type="catalytic activity">
    <reaction evidence="6">
        <text>adenylyl-molybdopterin + molybdate = Mo-molybdopterin + AMP + H(+)</text>
        <dbReference type="Rhea" id="RHEA:35047"/>
        <dbReference type="ChEBI" id="CHEBI:15378"/>
        <dbReference type="ChEBI" id="CHEBI:36264"/>
        <dbReference type="ChEBI" id="CHEBI:62727"/>
        <dbReference type="ChEBI" id="CHEBI:71302"/>
        <dbReference type="ChEBI" id="CHEBI:456215"/>
        <dbReference type="EC" id="2.10.1.1"/>
    </reaction>
</comment>
<dbReference type="GO" id="GO:0046872">
    <property type="term" value="F:metal ion binding"/>
    <property type="evidence" value="ECO:0007669"/>
    <property type="project" value="UniProtKB-UniRule"/>
</dbReference>
<feature type="region of interest" description="Disordered" evidence="8">
    <location>
        <begin position="107"/>
        <end position="143"/>
    </location>
</feature>
<dbReference type="PANTHER" id="PTHR10192">
    <property type="entry name" value="MOLYBDOPTERIN BIOSYNTHESIS PROTEIN"/>
    <property type="match status" value="1"/>
</dbReference>
<evidence type="ECO:0000313" key="11">
    <source>
        <dbReference type="Proteomes" id="UP000824151"/>
    </source>
</evidence>
<comment type="cofactor">
    <cofactor evidence="7">
        <name>Mg(2+)</name>
        <dbReference type="ChEBI" id="CHEBI:18420"/>
    </cofactor>
</comment>
<dbReference type="SUPFAM" id="SSF53218">
    <property type="entry name" value="Molybdenum cofactor biosynthesis proteins"/>
    <property type="match status" value="1"/>
</dbReference>
<reference evidence="10" key="1">
    <citation type="journal article" date="2021" name="PeerJ">
        <title>Extensive microbial diversity within the chicken gut microbiome revealed by metagenomics and culture.</title>
        <authorList>
            <person name="Gilroy R."/>
            <person name="Ravi A."/>
            <person name="Getino M."/>
            <person name="Pursley I."/>
            <person name="Horton D.L."/>
            <person name="Alikhan N.F."/>
            <person name="Baker D."/>
            <person name="Gharbi K."/>
            <person name="Hall N."/>
            <person name="Watson M."/>
            <person name="Adriaenssens E.M."/>
            <person name="Foster-Nyarko E."/>
            <person name="Jarju S."/>
            <person name="Secka A."/>
            <person name="Antonio M."/>
            <person name="Oren A."/>
            <person name="Chaudhuri R.R."/>
            <person name="La Ragione R."/>
            <person name="Hildebrand F."/>
            <person name="Pallen M.J."/>
        </authorList>
    </citation>
    <scope>NUCLEOTIDE SEQUENCE</scope>
    <source>
        <strain evidence="10">ChiHejej3B27-3195</strain>
    </source>
</reference>
<comment type="function">
    <text evidence="1 7">Catalyzes the insertion of molybdate into adenylated molybdopterin with the concomitant release of AMP.</text>
</comment>
<organism evidence="10 11">
    <name type="scientific">Candidatus Nesterenkonia stercoripullorum</name>
    <dbReference type="NCBI Taxonomy" id="2838701"/>
    <lineage>
        <taxon>Bacteria</taxon>
        <taxon>Bacillati</taxon>
        <taxon>Actinomycetota</taxon>
        <taxon>Actinomycetes</taxon>
        <taxon>Micrococcales</taxon>
        <taxon>Micrococcaceae</taxon>
        <taxon>Nesterenkonia</taxon>
    </lineage>
</organism>
<evidence type="ECO:0000256" key="3">
    <source>
        <dbReference type="ARBA" id="ARBA00010763"/>
    </source>
</evidence>
<dbReference type="Gene3D" id="3.90.105.10">
    <property type="entry name" value="Molybdopterin biosynthesis moea protein, domain 2"/>
    <property type="match status" value="1"/>
</dbReference>
<comment type="pathway">
    <text evidence="2 7">Cofactor biosynthesis; molybdopterin biosynthesis.</text>
</comment>
<dbReference type="EMBL" id="DXGD01000141">
    <property type="protein sequence ID" value="HIW99277.1"/>
    <property type="molecule type" value="Genomic_DNA"/>
</dbReference>
<dbReference type="PANTHER" id="PTHR10192:SF5">
    <property type="entry name" value="GEPHYRIN"/>
    <property type="match status" value="1"/>
</dbReference>
<dbReference type="Pfam" id="PF03453">
    <property type="entry name" value="MoeA_N"/>
    <property type="match status" value="1"/>
</dbReference>
<evidence type="ECO:0000256" key="5">
    <source>
        <dbReference type="ARBA" id="ARBA00023150"/>
    </source>
</evidence>
<dbReference type="AlphaFoldDB" id="A0A9D1URR5"/>
<evidence type="ECO:0000256" key="1">
    <source>
        <dbReference type="ARBA" id="ARBA00002901"/>
    </source>
</evidence>
<dbReference type="InterPro" id="IPR038987">
    <property type="entry name" value="MoeA-like"/>
</dbReference>
<dbReference type="GO" id="GO:0006777">
    <property type="term" value="P:Mo-molybdopterin cofactor biosynthetic process"/>
    <property type="evidence" value="ECO:0007669"/>
    <property type="project" value="UniProtKB-UniRule"/>
</dbReference>
<reference evidence="10" key="2">
    <citation type="submission" date="2021-04" db="EMBL/GenBank/DDBJ databases">
        <authorList>
            <person name="Gilroy R."/>
        </authorList>
    </citation>
    <scope>NUCLEOTIDE SEQUENCE</scope>
    <source>
        <strain evidence="10">ChiHejej3B27-3195</strain>
    </source>
</reference>
<accession>A0A9D1URR5</accession>
<evidence type="ECO:0000313" key="10">
    <source>
        <dbReference type="EMBL" id="HIW99277.1"/>
    </source>
</evidence>
<dbReference type="Pfam" id="PF03454">
    <property type="entry name" value="MoeA_C"/>
    <property type="match status" value="1"/>
</dbReference>
<dbReference type="InterPro" id="IPR036425">
    <property type="entry name" value="MoaB/Mog-like_dom_sf"/>
</dbReference>
<dbReference type="SUPFAM" id="SSF63882">
    <property type="entry name" value="MoeA N-terminal region -like"/>
    <property type="match status" value="1"/>
</dbReference>
<sequence>MLSLRQARTTAAAAAALPVETLTLEAAIGRTLARDVAAAFEIPHASTSAMDGWAVRGPGPWRIVPTSPEHPGEPLPALGPGEAVAVLTGSVIPGDVDSVLRTEHAHSAADLPADSPTADDRSGQGLLSAQPDTPDTQPGRNIRPAGVEAQLGDRLLSAGSIITPVRAALLAVAGTDEVDVVRRAGVALVLTGSEVITSGRPDPGQVRDVFGVALPDMLREAGAEVIAQERIHDDAQQMDEALAAASSASRPADLIIITGGTAHSRADHLRPALHRAGAATLVDSVEMRPGHPVVLARLPRGTYVLGLPGNPLAGFAALAAVGHPLLAALHGEAQAEAAEMSAAIAGEDFTGPRSGERLVPARQTFSGILAAGHDRAHMMRGIAEADVFAVVPAGGVGAGERVDVLPVPGGGAVRGVNARRRTP</sequence>
<name>A0A9D1URR5_9MICC</name>
<dbReference type="CDD" id="cd00887">
    <property type="entry name" value="MoeA"/>
    <property type="match status" value="1"/>
</dbReference>
<evidence type="ECO:0000256" key="8">
    <source>
        <dbReference type="SAM" id="MobiDB-lite"/>
    </source>
</evidence>
<dbReference type="Proteomes" id="UP000824151">
    <property type="component" value="Unassembled WGS sequence"/>
</dbReference>
<dbReference type="Pfam" id="PF00994">
    <property type="entry name" value="MoCF_biosynth"/>
    <property type="match status" value="1"/>
</dbReference>
<keyword evidence="5 7" id="KW-0501">Molybdenum cofactor biosynthesis</keyword>